<protein>
    <submittedName>
        <fullName evidence="2">Uncharacterized protein</fullName>
    </submittedName>
</protein>
<dbReference type="AlphaFoldDB" id="A0A9D3V8K9"/>
<organism evidence="2 3">
    <name type="scientific">Gossypium stocksii</name>
    <dbReference type="NCBI Taxonomy" id="47602"/>
    <lineage>
        <taxon>Eukaryota</taxon>
        <taxon>Viridiplantae</taxon>
        <taxon>Streptophyta</taxon>
        <taxon>Embryophyta</taxon>
        <taxon>Tracheophyta</taxon>
        <taxon>Spermatophyta</taxon>
        <taxon>Magnoliopsida</taxon>
        <taxon>eudicotyledons</taxon>
        <taxon>Gunneridae</taxon>
        <taxon>Pentapetalae</taxon>
        <taxon>rosids</taxon>
        <taxon>malvids</taxon>
        <taxon>Malvales</taxon>
        <taxon>Malvaceae</taxon>
        <taxon>Malvoideae</taxon>
        <taxon>Gossypium</taxon>
    </lineage>
</organism>
<sequence length="90" mass="9870">MSAFPSCPKELLSDAKEEEDDEVEVDEIGPTPTHFAIEEKATQKPEEDEEKTELVSIEIDLDGEEANPTSAPPVDDISHVSPQSTTLMTQ</sequence>
<accession>A0A9D3V8K9</accession>
<feature type="compositionally biased region" description="Polar residues" evidence="1">
    <location>
        <begin position="80"/>
        <end position="90"/>
    </location>
</feature>
<evidence type="ECO:0000313" key="3">
    <source>
        <dbReference type="Proteomes" id="UP000828251"/>
    </source>
</evidence>
<feature type="region of interest" description="Disordered" evidence="1">
    <location>
        <begin position="1"/>
        <end position="90"/>
    </location>
</feature>
<proteinExistence type="predicted"/>
<feature type="compositionally biased region" description="Acidic residues" evidence="1">
    <location>
        <begin position="16"/>
        <end position="27"/>
    </location>
</feature>
<dbReference type="EMBL" id="JAIQCV010000008">
    <property type="protein sequence ID" value="KAH1073521.1"/>
    <property type="molecule type" value="Genomic_DNA"/>
</dbReference>
<reference evidence="2 3" key="1">
    <citation type="journal article" date="2021" name="Plant Biotechnol. J.">
        <title>Multi-omics assisted identification of the key and species-specific regulatory components of drought-tolerant mechanisms in Gossypium stocksii.</title>
        <authorList>
            <person name="Yu D."/>
            <person name="Ke L."/>
            <person name="Zhang D."/>
            <person name="Wu Y."/>
            <person name="Sun Y."/>
            <person name="Mei J."/>
            <person name="Sun J."/>
            <person name="Sun Y."/>
        </authorList>
    </citation>
    <scope>NUCLEOTIDE SEQUENCE [LARGE SCALE GENOMIC DNA]</scope>
    <source>
        <strain evidence="3">cv. E1</strain>
        <tissue evidence="2">Leaf</tissue>
    </source>
</reference>
<comment type="caution">
    <text evidence="2">The sequence shown here is derived from an EMBL/GenBank/DDBJ whole genome shotgun (WGS) entry which is preliminary data.</text>
</comment>
<name>A0A9D3V8K9_9ROSI</name>
<feature type="compositionally biased region" description="Basic and acidic residues" evidence="1">
    <location>
        <begin position="36"/>
        <end position="45"/>
    </location>
</feature>
<gene>
    <name evidence="2" type="ORF">J1N35_025849</name>
</gene>
<evidence type="ECO:0000256" key="1">
    <source>
        <dbReference type="SAM" id="MobiDB-lite"/>
    </source>
</evidence>
<keyword evidence="3" id="KW-1185">Reference proteome</keyword>
<dbReference type="Proteomes" id="UP000828251">
    <property type="component" value="Unassembled WGS sequence"/>
</dbReference>
<evidence type="ECO:0000313" key="2">
    <source>
        <dbReference type="EMBL" id="KAH1073521.1"/>
    </source>
</evidence>